<evidence type="ECO:0000313" key="2">
    <source>
        <dbReference type="EMBL" id="TMR22383.1"/>
    </source>
</evidence>
<evidence type="ECO:0000256" key="1">
    <source>
        <dbReference type="SAM" id="MobiDB-lite"/>
    </source>
</evidence>
<dbReference type="EMBL" id="VCKY01000030">
    <property type="protein sequence ID" value="TMR22383.1"/>
    <property type="molecule type" value="Genomic_DNA"/>
</dbReference>
<dbReference type="Proteomes" id="UP000309128">
    <property type="component" value="Unassembled WGS sequence"/>
</dbReference>
<gene>
    <name evidence="2" type="ORF">ETD86_11840</name>
</gene>
<dbReference type="OrthoDB" id="33864at2"/>
<feature type="region of interest" description="Disordered" evidence="1">
    <location>
        <begin position="1"/>
        <end position="24"/>
    </location>
</feature>
<sequence>MGRQLAAGVPAVGRSVGTSAGTSEASRNVGHEWYVPVPALGYSASFQGRRDQAERYFDDAAGVDLPEGALSANKAIEARSAFRRGHRAQAFQLLRSYIDELIETGNVIAASVVSIEFINMMAAIDRLPEAVYVIDYLEAINDFGALATRTLVAEAAHKVAARSSTDRAGASGDRLDDRQALAYMRDVLGRLA</sequence>
<proteinExistence type="predicted"/>
<name>A0A5S4FNV3_9ACTN</name>
<dbReference type="AlphaFoldDB" id="A0A5S4FNV3"/>
<evidence type="ECO:0000313" key="3">
    <source>
        <dbReference type="Proteomes" id="UP000309128"/>
    </source>
</evidence>
<reference evidence="2 3" key="1">
    <citation type="submission" date="2019-05" db="EMBL/GenBank/DDBJ databases">
        <title>Draft genome sequence of Nonomuraea turkmeniaca DSM 43926.</title>
        <authorList>
            <person name="Saricaoglu S."/>
            <person name="Isik K."/>
        </authorList>
    </citation>
    <scope>NUCLEOTIDE SEQUENCE [LARGE SCALE GENOMIC DNA]</scope>
    <source>
        <strain evidence="2 3">DSM 43926</strain>
    </source>
</reference>
<dbReference type="RefSeq" id="WP_138666183.1">
    <property type="nucleotide sequence ID" value="NZ_VCKY01000030.1"/>
</dbReference>
<comment type="caution">
    <text evidence="2">The sequence shown here is derived from an EMBL/GenBank/DDBJ whole genome shotgun (WGS) entry which is preliminary data.</text>
</comment>
<protein>
    <submittedName>
        <fullName evidence="2">Uncharacterized protein</fullName>
    </submittedName>
</protein>
<accession>A0A5S4FNV3</accession>
<keyword evidence="3" id="KW-1185">Reference proteome</keyword>
<organism evidence="2 3">
    <name type="scientific">Nonomuraea turkmeniaca</name>
    <dbReference type="NCBI Taxonomy" id="103838"/>
    <lineage>
        <taxon>Bacteria</taxon>
        <taxon>Bacillati</taxon>
        <taxon>Actinomycetota</taxon>
        <taxon>Actinomycetes</taxon>
        <taxon>Streptosporangiales</taxon>
        <taxon>Streptosporangiaceae</taxon>
        <taxon>Nonomuraea</taxon>
    </lineage>
</organism>